<keyword evidence="1" id="KW-0812">Transmembrane</keyword>
<dbReference type="Proteomes" id="UP000265864">
    <property type="component" value="Chromosome"/>
</dbReference>
<dbReference type="InterPro" id="IPR049791">
    <property type="entry name" value="STM0539-like"/>
</dbReference>
<accession>A0A8D4N3G4</accession>
<organism evidence="3 4">
    <name type="scientific">Yersinia rochesterensis</name>
    <dbReference type="NCBI Taxonomy" id="1604335"/>
    <lineage>
        <taxon>Bacteria</taxon>
        <taxon>Pseudomonadati</taxon>
        <taxon>Pseudomonadota</taxon>
        <taxon>Gammaproteobacteria</taxon>
        <taxon>Enterobacterales</taxon>
        <taxon>Yersiniaceae</taxon>
        <taxon>Yersinia</taxon>
    </lineage>
</organism>
<dbReference type="EMBL" id="CP032482">
    <property type="protein sequence ID" value="AYD42623.1"/>
    <property type="molecule type" value="Genomic_DNA"/>
</dbReference>
<dbReference type="Pfam" id="PF24958">
    <property type="entry name" value="DUF7765"/>
    <property type="match status" value="1"/>
</dbReference>
<evidence type="ECO:0000259" key="2">
    <source>
        <dbReference type="Pfam" id="PF24958"/>
    </source>
</evidence>
<evidence type="ECO:0000256" key="1">
    <source>
        <dbReference type="SAM" id="Phobius"/>
    </source>
</evidence>
<feature type="domain" description="DUF7765" evidence="2">
    <location>
        <begin position="40"/>
        <end position="139"/>
    </location>
</feature>
<keyword evidence="1" id="KW-1133">Transmembrane helix</keyword>
<feature type="transmembrane region" description="Helical" evidence="1">
    <location>
        <begin position="42"/>
        <end position="63"/>
    </location>
</feature>
<keyword evidence="1" id="KW-0472">Membrane</keyword>
<dbReference type="NCBIfam" id="NF033820">
    <property type="entry name" value="STM0539_fam"/>
    <property type="match status" value="1"/>
</dbReference>
<name>A0A8D4N3G4_9GAMM</name>
<gene>
    <name evidence="3" type="ORF">DXZ79_01985</name>
</gene>
<dbReference type="RefSeq" id="WP_120011045.1">
    <property type="nucleotide sequence ID" value="NZ_CP032482.1"/>
</dbReference>
<dbReference type="AlphaFoldDB" id="A0A8D4N3G4"/>
<sequence>MRNSLRLSLFITAVLPFVSYAELSQGQSMAFSAGVVSLGSSALVSGLILSPVLLPTGLIMTSVERNKKSPTAMLTAKTADDQQVKLLVPEKVVDEAKLASGDKLDLEKAPEGTGVLLKKEGKVISHMLYESDAGLSQNQPLVPSK</sequence>
<dbReference type="GeneID" id="82549563"/>
<reference evidence="3 4" key="1">
    <citation type="submission" date="2018-09" db="EMBL/GenBank/DDBJ databases">
        <title>Yersinia kristensenii subsp. rochesterensis subsp. nov., Isolated from Human Feces.</title>
        <authorList>
            <person name="Cunningham S.A."/>
            <person name="Jeraldo P."/>
            <person name="Patel R."/>
        </authorList>
    </citation>
    <scope>NUCLEOTIDE SEQUENCE [LARGE SCALE GENOMIC DNA]</scope>
    <source>
        <strain evidence="3 4">ATCC BAA-2637</strain>
    </source>
</reference>
<evidence type="ECO:0000313" key="3">
    <source>
        <dbReference type="EMBL" id="AYD42623.1"/>
    </source>
</evidence>
<protein>
    <recommendedName>
        <fullName evidence="2">DUF7765 domain-containing protein</fullName>
    </recommendedName>
</protein>
<proteinExistence type="predicted"/>
<dbReference type="InterPro" id="IPR056667">
    <property type="entry name" value="DUF7765"/>
</dbReference>
<evidence type="ECO:0000313" key="4">
    <source>
        <dbReference type="Proteomes" id="UP000265864"/>
    </source>
</evidence>